<dbReference type="AlphaFoldDB" id="A0ABD5FQX2"/>
<feature type="domain" description="DUF4062" evidence="1">
    <location>
        <begin position="13"/>
        <end position="45"/>
    </location>
</feature>
<sequence>MTSLTSFARKPTVFISSTCYDLKQIRSDLKKVIENDLGFEVLLSEYSSWN</sequence>
<dbReference type="InterPro" id="IPR025139">
    <property type="entry name" value="DUF4062"/>
</dbReference>
<dbReference type="Proteomes" id="UP001253851">
    <property type="component" value="Unassembled WGS sequence"/>
</dbReference>
<dbReference type="Pfam" id="PF13271">
    <property type="entry name" value="DUF4062"/>
    <property type="match status" value="1"/>
</dbReference>
<organism evidence="2 3">
    <name type="scientific">Enterococcus casseliflavus</name>
    <name type="common">Enterococcus flavescens</name>
    <dbReference type="NCBI Taxonomy" id="37734"/>
    <lineage>
        <taxon>Bacteria</taxon>
        <taxon>Bacillati</taxon>
        <taxon>Bacillota</taxon>
        <taxon>Bacilli</taxon>
        <taxon>Lactobacillales</taxon>
        <taxon>Enterococcaceae</taxon>
        <taxon>Enterococcus</taxon>
    </lineage>
</organism>
<dbReference type="EMBL" id="JARQDZ010000012">
    <property type="protein sequence ID" value="MDT2984061.1"/>
    <property type="molecule type" value="Genomic_DNA"/>
</dbReference>
<reference evidence="2 3" key="1">
    <citation type="submission" date="2023-03" db="EMBL/GenBank/DDBJ databases">
        <authorList>
            <person name="Shen W."/>
            <person name="Cai J."/>
        </authorList>
    </citation>
    <scope>NUCLEOTIDE SEQUENCE [LARGE SCALE GENOMIC DNA]</scope>
    <source>
        <strain evidence="2 3">B516</strain>
    </source>
</reference>
<name>A0ABD5FQX2_ENTCA</name>
<gene>
    <name evidence="2" type="ORF">P7I34_15420</name>
</gene>
<evidence type="ECO:0000313" key="3">
    <source>
        <dbReference type="Proteomes" id="UP001253851"/>
    </source>
</evidence>
<comment type="caution">
    <text evidence="2">The sequence shown here is derived from an EMBL/GenBank/DDBJ whole genome shotgun (WGS) entry which is preliminary data.</text>
</comment>
<accession>A0ABD5FQX2</accession>
<evidence type="ECO:0000313" key="2">
    <source>
        <dbReference type="EMBL" id="MDT2984061.1"/>
    </source>
</evidence>
<dbReference type="RefSeq" id="WP_311957768.1">
    <property type="nucleotide sequence ID" value="NZ_JARQDZ010000012.1"/>
</dbReference>
<proteinExistence type="predicted"/>
<protein>
    <submittedName>
        <fullName evidence="2">DUF4062 domain-containing protein</fullName>
    </submittedName>
</protein>
<evidence type="ECO:0000259" key="1">
    <source>
        <dbReference type="Pfam" id="PF13271"/>
    </source>
</evidence>